<dbReference type="AlphaFoldDB" id="A0A2T7T1K3"/>
<dbReference type="SUPFAM" id="SSF53474">
    <property type="entry name" value="alpha/beta-Hydrolases"/>
    <property type="match status" value="1"/>
</dbReference>
<dbReference type="GeneID" id="95546821"/>
<feature type="domain" description="AB hydrolase-1" evidence="1">
    <location>
        <begin position="49"/>
        <end position="274"/>
    </location>
</feature>
<accession>A0A2T7T1K3</accession>
<dbReference type="STRING" id="1440053.GCA_000718095_00028"/>
<evidence type="ECO:0000313" key="2">
    <source>
        <dbReference type="EMBL" id="PVE09017.1"/>
    </source>
</evidence>
<dbReference type="Proteomes" id="UP000245992">
    <property type="component" value="Unassembled WGS sequence"/>
</dbReference>
<dbReference type="InterPro" id="IPR029058">
    <property type="entry name" value="AB_hydrolase_fold"/>
</dbReference>
<dbReference type="EMBL" id="AZSP01000250">
    <property type="protein sequence ID" value="PVE09017.1"/>
    <property type="molecule type" value="Genomic_DNA"/>
</dbReference>
<dbReference type="Gene3D" id="3.40.50.1820">
    <property type="entry name" value="alpha/beta hydrolase"/>
    <property type="match status" value="1"/>
</dbReference>
<evidence type="ECO:0000313" key="3">
    <source>
        <dbReference type="Proteomes" id="UP000245992"/>
    </source>
</evidence>
<dbReference type="RefSeq" id="WP_030349255.1">
    <property type="nucleotide sequence ID" value="NZ_AZSP01000250.1"/>
</dbReference>
<dbReference type="InterPro" id="IPR000073">
    <property type="entry name" value="AB_hydrolase_1"/>
</dbReference>
<proteinExistence type="predicted"/>
<protein>
    <recommendedName>
        <fullName evidence="1">AB hydrolase-1 domain-containing protein</fullName>
    </recommendedName>
</protein>
<sequence length="306" mass="32137">MPQLSPSLSPPAPADGLSDPVRAIELDAGGLTLSGLLALPDVSPPRAVVVALHGGGMRAGYFHGRADPATSLLSLAASCGYAALALDRPGYGSSAARTPEGAGLDEQGARIRQALSGFARRRPPGAGFFLVGHSLGGKVALSTAAGWRDDGLLGVDVSGISDRWAVDPGILTGTDGRRTRGLHWGPLSLYPPRTFRLAQRLVAPIPGREAAEMADWPRVYPEVARSVRVPVRLTFAEHERWWRCDAETVAAMTARLASPLVRTEHLAGAGHNISLGRAARSYHLRVLAFLEECLAGAGQGRGGSDR</sequence>
<organism evidence="2 3">
    <name type="scientific">Streptomyces scopuliridis RB72</name>
    <dbReference type="NCBI Taxonomy" id="1440053"/>
    <lineage>
        <taxon>Bacteria</taxon>
        <taxon>Bacillati</taxon>
        <taxon>Actinomycetota</taxon>
        <taxon>Actinomycetes</taxon>
        <taxon>Kitasatosporales</taxon>
        <taxon>Streptomycetaceae</taxon>
        <taxon>Streptomyces</taxon>
    </lineage>
</organism>
<comment type="caution">
    <text evidence="2">The sequence shown here is derived from an EMBL/GenBank/DDBJ whole genome shotgun (WGS) entry which is preliminary data.</text>
</comment>
<reference evidence="2 3" key="1">
    <citation type="submission" date="2013-12" db="EMBL/GenBank/DDBJ databases">
        <title>Annotated genome of Streptomyces scopuliridis.</title>
        <authorList>
            <person name="Olson J.B."/>
        </authorList>
    </citation>
    <scope>NUCLEOTIDE SEQUENCE [LARGE SCALE GENOMIC DNA]</scope>
    <source>
        <strain evidence="2 3">RB72</strain>
    </source>
</reference>
<keyword evidence="3" id="KW-1185">Reference proteome</keyword>
<dbReference type="Pfam" id="PF12697">
    <property type="entry name" value="Abhydrolase_6"/>
    <property type="match status" value="1"/>
</dbReference>
<name>A0A2T7T1K3_9ACTN</name>
<gene>
    <name evidence="2" type="ORF">Y717_13565</name>
</gene>
<dbReference type="PRINTS" id="PR00111">
    <property type="entry name" value="ABHYDROLASE"/>
</dbReference>
<evidence type="ECO:0000259" key="1">
    <source>
        <dbReference type="Pfam" id="PF12697"/>
    </source>
</evidence>
<dbReference type="OrthoDB" id="4276066at2"/>
<dbReference type="GO" id="GO:0003824">
    <property type="term" value="F:catalytic activity"/>
    <property type="evidence" value="ECO:0007669"/>
    <property type="project" value="UniProtKB-ARBA"/>
</dbReference>